<dbReference type="GO" id="GO:0005525">
    <property type="term" value="F:GTP binding"/>
    <property type="evidence" value="ECO:0007669"/>
    <property type="project" value="InterPro"/>
</dbReference>
<dbReference type="Gene3D" id="3.40.50.300">
    <property type="entry name" value="P-loop containing nucleotide triphosphate hydrolases"/>
    <property type="match status" value="1"/>
</dbReference>
<dbReference type="Pfam" id="PF02824">
    <property type="entry name" value="TGS"/>
    <property type="match status" value="1"/>
</dbReference>
<dbReference type="PRINTS" id="PR00326">
    <property type="entry name" value="GTP1OBG"/>
</dbReference>
<dbReference type="Proteomes" id="UP000316852">
    <property type="component" value="Unassembled WGS sequence"/>
</dbReference>
<protein>
    <submittedName>
        <fullName evidence="3">TGS domain-containing protein</fullName>
    </submittedName>
</protein>
<reference evidence="3 4" key="1">
    <citation type="journal article" date="2019" name="Nat. Microbiol.">
        <title>Mediterranean grassland soil C-N compound turnover is dependent on rainfall and depth, and is mediated by genomically divergent microorganisms.</title>
        <authorList>
            <person name="Diamond S."/>
            <person name="Andeer P.F."/>
            <person name="Li Z."/>
            <person name="Crits-Christoph A."/>
            <person name="Burstein D."/>
            <person name="Anantharaman K."/>
            <person name="Lane K.R."/>
            <person name="Thomas B.C."/>
            <person name="Pan C."/>
            <person name="Northen T.R."/>
            <person name="Banfield J.F."/>
        </authorList>
    </citation>
    <scope>NUCLEOTIDE SEQUENCE [LARGE SCALE GENOMIC DNA]</scope>
    <source>
        <strain evidence="3">WS_6</strain>
    </source>
</reference>
<gene>
    <name evidence="3" type="ORF">E6K76_04970</name>
</gene>
<dbReference type="AlphaFoldDB" id="A0A538T6Z7"/>
<accession>A0A538T6Z7</accession>
<dbReference type="InterPro" id="IPR004095">
    <property type="entry name" value="TGS"/>
</dbReference>
<dbReference type="SUPFAM" id="SSF81271">
    <property type="entry name" value="TGS-like"/>
    <property type="match status" value="1"/>
</dbReference>
<sequence>MPANLTPQYKEAEQRFRHATSHDEKLETLREMLALLPKHKGTEKIQADLRHRIAKLEEEGEHARRAGPQRFDPGHVRREGAGQWVLIGPPNAGKSALVRALTHARPEVAAYPFTTRVPLPGMMPFEDVQVQLVDTPAVAPHHTEPYLANLVHSADGVLLVLDVTSDDLEESARELVSVLERGRVWPEDRLLPPDAPTFLQVKPVLAVGNKCDLDPDGTFAALARDSIAPGLAFHSVSAEHGAGLEDLRPVLFRRLGRIRIYAKEPGRKPDLEKPFVLKHGATVQALALAVHKELAERVKYARIWGAARFDGQQVDREHVLSDRDVVELHA</sequence>
<dbReference type="InterPro" id="IPR027417">
    <property type="entry name" value="P-loop_NTPase"/>
</dbReference>
<dbReference type="InterPro" id="IPR012675">
    <property type="entry name" value="Beta-grasp_dom_sf"/>
</dbReference>
<dbReference type="InterPro" id="IPR012676">
    <property type="entry name" value="TGS-like"/>
</dbReference>
<proteinExistence type="predicted"/>
<feature type="domain" description="TGS" evidence="2">
    <location>
        <begin position="256"/>
        <end position="330"/>
    </location>
</feature>
<dbReference type="InterPro" id="IPR045001">
    <property type="entry name" value="DRG"/>
</dbReference>
<dbReference type="InterPro" id="IPR006073">
    <property type="entry name" value="GTP-bd"/>
</dbReference>
<evidence type="ECO:0000313" key="4">
    <source>
        <dbReference type="Proteomes" id="UP000316852"/>
    </source>
</evidence>
<organism evidence="3 4">
    <name type="scientific">Eiseniibacteriota bacterium</name>
    <dbReference type="NCBI Taxonomy" id="2212470"/>
    <lineage>
        <taxon>Bacteria</taxon>
        <taxon>Candidatus Eiseniibacteriota</taxon>
    </lineage>
</organism>
<keyword evidence="1" id="KW-0175">Coiled coil</keyword>
<dbReference type="GO" id="GO:0003924">
    <property type="term" value="F:GTPase activity"/>
    <property type="evidence" value="ECO:0007669"/>
    <property type="project" value="InterPro"/>
</dbReference>
<comment type="caution">
    <text evidence="3">The sequence shown here is derived from an EMBL/GenBank/DDBJ whole genome shotgun (WGS) entry which is preliminary data.</text>
</comment>
<dbReference type="SUPFAM" id="SSF52540">
    <property type="entry name" value="P-loop containing nucleoside triphosphate hydrolases"/>
    <property type="match status" value="1"/>
</dbReference>
<dbReference type="Pfam" id="PF01926">
    <property type="entry name" value="MMR_HSR1"/>
    <property type="match status" value="1"/>
</dbReference>
<feature type="coiled-coil region" evidence="1">
    <location>
        <begin position="39"/>
        <end position="66"/>
    </location>
</feature>
<name>A0A538T6Z7_UNCEI</name>
<dbReference type="PANTHER" id="PTHR43127">
    <property type="entry name" value="DEVELOPMENTALLY-REGULATED GTP-BINDING PROTEIN 2"/>
    <property type="match status" value="1"/>
</dbReference>
<dbReference type="PROSITE" id="PS51880">
    <property type="entry name" value="TGS"/>
    <property type="match status" value="1"/>
</dbReference>
<evidence type="ECO:0000313" key="3">
    <source>
        <dbReference type="EMBL" id="TMQ59420.1"/>
    </source>
</evidence>
<evidence type="ECO:0000256" key="1">
    <source>
        <dbReference type="SAM" id="Coils"/>
    </source>
</evidence>
<dbReference type="EMBL" id="VBOW01000022">
    <property type="protein sequence ID" value="TMQ59420.1"/>
    <property type="molecule type" value="Genomic_DNA"/>
</dbReference>
<dbReference type="Gene3D" id="3.10.20.30">
    <property type="match status" value="1"/>
</dbReference>
<evidence type="ECO:0000259" key="2">
    <source>
        <dbReference type="PROSITE" id="PS51880"/>
    </source>
</evidence>